<dbReference type="Gene3D" id="3.40.50.10420">
    <property type="entry name" value="NagB/RpiA/CoA transferase-like"/>
    <property type="match status" value="1"/>
</dbReference>
<dbReference type="PANTHER" id="PTHR43682">
    <property type="entry name" value="LACTATE UTILIZATION PROTEIN C"/>
    <property type="match status" value="1"/>
</dbReference>
<evidence type="ECO:0000259" key="1">
    <source>
        <dbReference type="Pfam" id="PF02589"/>
    </source>
</evidence>
<dbReference type="Proteomes" id="UP000036338">
    <property type="component" value="Unassembled WGS sequence"/>
</dbReference>
<dbReference type="RefSeq" id="WP_048249574.1">
    <property type="nucleotide sequence ID" value="NZ_LDWR01000046.1"/>
</dbReference>
<sequence>MDTSAARRQILARIRAAQGRAAEPDAAEHDGVADYLARHPQGPRPPAPADLVAAFVEEAARLSTTVDEVATLADAPAAAARYLSAHGLPMQAIAWRTLADLDWAGAGLSVECRKPRDGDLVGLTGCFCATAETGSLVLLSGPDTYASAGLLPETHIAIVPASRIVAGHEDAFALIRAERGELPRAVNFVSGPSRTGDIEQTIVLGAHGPYRVHAIVVRGA</sequence>
<organism evidence="2 3">
    <name type="scientific">Burkholderia cepacia</name>
    <name type="common">Pseudomonas cepacia</name>
    <dbReference type="NCBI Taxonomy" id="292"/>
    <lineage>
        <taxon>Bacteria</taxon>
        <taxon>Pseudomonadati</taxon>
        <taxon>Pseudomonadota</taxon>
        <taxon>Betaproteobacteria</taxon>
        <taxon>Burkholderiales</taxon>
        <taxon>Burkholderiaceae</taxon>
        <taxon>Burkholderia</taxon>
        <taxon>Burkholderia cepacia complex</taxon>
    </lineage>
</organism>
<evidence type="ECO:0000313" key="2">
    <source>
        <dbReference type="EMBL" id="KML51122.1"/>
    </source>
</evidence>
<evidence type="ECO:0000313" key="3">
    <source>
        <dbReference type="Proteomes" id="UP000036338"/>
    </source>
</evidence>
<dbReference type="PATRIC" id="fig|292.27.peg.5680"/>
<name>A0A0J5WQC7_BURCE</name>
<dbReference type="Pfam" id="PF02589">
    <property type="entry name" value="LUD_dom"/>
    <property type="match status" value="1"/>
</dbReference>
<dbReference type="SUPFAM" id="SSF100950">
    <property type="entry name" value="NagB/RpiA/CoA transferase-like"/>
    <property type="match status" value="1"/>
</dbReference>
<dbReference type="AlphaFoldDB" id="A0A0J5WQC7"/>
<dbReference type="EMBL" id="LDWR01000046">
    <property type="protein sequence ID" value="KML51122.1"/>
    <property type="molecule type" value="Genomic_DNA"/>
</dbReference>
<gene>
    <name evidence="2" type="ORF">VL15_26470</name>
</gene>
<proteinExistence type="predicted"/>
<protein>
    <submittedName>
        <fullName evidence="2">Membrane protein</fullName>
    </submittedName>
</protein>
<feature type="domain" description="LUD" evidence="1">
    <location>
        <begin position="120"/>
        <end position="217"/>
    </location>
</feature>
<reference evidence="2 3" key="1">
    <citation type="submission" date="2015-05" db="EMBL/GenBank/DDBJ databases">
        <title>Draft genome of Burkholderia cepacia LK29.</title>
        <authorList>
            <person name="Chan X.Y."/>
        </authorList>
    </citation>
    <scope>NUCLEOTIDE SEQUENCE [LARGE SCALE GENOMIC DNA]</scope>
    <source>
        <strain evidence="2 3">LK29</strain>
    </source>
</reference>
<comment type="caution">
    <text evidence="2">The sequence shown here is derived from an EMBL/GenBank/DDBJ whole genome shotgun (WGS) entry which is preliminary data.</text>
</comment>
<dbReference type="PANTHER" id="PTHR43682:SF1">
    <property type="entry name" value="LACTATE UTILIZATION PROTEIN C"/>
    <property type="match status" value="1"/>
</dbReference>
<dbReference type="InterPro" id="IPR037171">
    <property type="entry name" value="NagB/RpiA_transferase-like"/>
</dbReference>
<dbReference type="InterPro" id="IPR003741">
    <property type="entry name" value="LUD_dom"/>
</dbReference>
<dbReference type="InterPro" id="IPR024185">
    <property type="entry name" value="FTHF_cligase-like_sf"/>
</dbReference>
<accession>A0A0J5WQC7</accession>